<dbReference type="PANTHER" id="PTHR11373:SF4">
    <property type="entry name" value="DEOXYNUCLEOSIDE TRIPHOSPHATE TRIPHOSPHOHYDROLASE SAMHD1"/>
    <property type="match status" value="1"/>
</dbReference>
<dbReference type="eggNOG" id="KOG2681">
    <property type="taxonomic scope" value="Eukaryota"/>
</dbReference>
<dbReference type="GO" id="GO:0008832">
    <property type="term" value="F:dGTPase activity"/>
    <property type="evidence" value="ECO:0007669"/>
    <property type="project" value="TreeGrafter"/>
</dbReference>
<evidence type="ECO:0000256" key="2">
    <source>
        <dbReference type="SAM" id="MobiDB-lite"/>
    </source>
</evidence>
<dbReference type="InParanoid" id="A0A1X7T919"/>
<dbReference type="EnsemblMetazoa" id="XM_020005271.1">
    <property type="protein sequence ID" value="XP_019860830.1"/>
    <property type="gene ID" value="LOC109589155"/>
</dbReference>
<keyword evidence="1" id="KW-0175">Coiled coil</keyword>
<dbReference type="GO" id="GO:0006203">
    <property type="term" value="P:dGTP catabolic process"/>
    <property type="evidence" value="ECO:0007669"/>
    <property type="project" value="TreeGrafter"/>
</dbReference>
<dbReference type="InterPro" id="IPR050135">
    <property type="entry name" value="dGTPase-like"/>
</dbReference>
<dbReference type="Proteomes" id="UP000007879">
    <property type="component" value="Unassembled WGS sequence"/>
</dbReference>
<dbReference type="Gene3D" id="1.10.3210.10">
    <property type="entry name" value="Hypothetical protein af1432"/>
    <property type="match status" value="1"/>
</dbReference>
<feature type="region of interest" description="Disordered" evidence="2">
    <location>
        <begin position="283"/>
        <end position="307"/>
    </location>
</feature>
<protein>
    <submittedName>
        <fullName evidence="3">Uncharacterized protein</fullName>
    </submittedName>
</protein>
<organism evidence="3">
    <name type="scientific">Amphimedon queenslandica</name>
    <name type="common">Sponge</name>
    <dbReference type="NCBI Taxonomy" id="400682"/>
    <lineage>
        <taxon>Eukaryota</taxon>
        <taxon>Metazoa</taxon>
        <taxon>Porifera</taxon>
        <taxon>Demospongiae</taxon>
        <taxon>Heteroscleromorpha</taxon>
        <taxon>Haplosclerida</taxon>
        <taxon>Niphatidae</taxon>
        <taxon>Amphimedon</taxon>
    </lineage>
</organism>
<evidence type="ECO:0000313" key="4">
    <source>
        <dbReference type="Proteomes" id="UP000007879"/>
    </source>
</evidence>
<dbReference type="KEGG" id="aqu:109589155"/>
<keyword evidence="4" id="KW-1185">Reference proteome</keyword>
<dbReference type="OrthoDB" id="9991235at2759"/>
<evidence type="ECO:0000313" key="3">
    <source>
        <dbReference type="EnsemblMetazoa" id="Aqu2.1.11044_001"/>
    </source>
</evidence>
<accession>A0A1X7T919</accession>
<name>A0A1X7T919_AMPQE</name>
<dbReference type="AlphaFoldDB" id="A0A1X7T919"/>
<gene>
    <name evidence="3" type="primary">109589155</name>
</gene>
<dbReference type="PANTHER" id="PTHR11373">
    <property type="entry name" value="DEOXYNUCLEOSIDE TRIPHOSPHATE TRIPHOSPHOHYDROLASE"/>
    <property type="match status" value="1"/>
</dbReference>
<reference evidence="4" key="1">
    <citation type="journal article" date="2010" name="Nature">
        <title>The Amphimedon queenslandica genome and the evolution of animal complexity.</title>
        <authorList>
            <person name="Srivastava M."/>
            <person name="Simakov O."/>
            <person name="Chapman J."/>
            <person name="Fahey B."/>
            <person name="Gauthier M.E."/>
            <person name="Mitros T."/>
            <person name="Richards G.S."/>
            <person name="Conaco C."/>
            <person name="Dacre M."/>
            <person name="Hellsten U."/>
            <person name="Larroux C."/>
            <person name="Putnam N.H."/>
            <person name="Stanke M."/>
            <person name="Adamska M."/>
            <person name="Darling A."/>
            <person name="Degnan S.M."/>
            <person name="Oakley T.H."/>
            <person name="Plachetzki D.C."/>
            <person name="Zhai Y."/>
            <person name="Adamski M."/>
            <person name="Calcino A."/>
            <person name="Cummins S.F."/>
            <person name="Goodstein D.M."/>
            <person name="Harris C."/>
            <person name="Jackson D.J."/>
            <person name="Leys S.P."/>
            <person name="Shu S."/>
            <person name="Woodcroft B.J."/>
            <person name="Vervoort M."/>
            <person name="Kosik K.S."/>
            <person name="Manning G."/>
            <person name="Degnan B.M."/>
            <person name="Rokhsar D.S."/>
        </authorList>
    </citation>
    <scope>NUCLEOTIDE SEQUENCE [LARGE SCALE GENOMIC DNA]</scope>
</reference>
<sequence>MLLPATGAAEALMSAVQESVCADYHNLEKFATVLQKLSFTAAFGTLMRKDYIEKFPTEMNHDKEKDTSIKLKSVDQFINVRSKFASTVTDFSQEMSHISPNLLKKYFCCGYSYLAHRLNDFDATDDMLELVCNDHCSLIDVSLLENVARYFKVDKAIALIDEYKESLQEFKSLQDLVNKELFAGSPLKSETITFVVDRSVSDYTLNDVQLLLTFAFKELAPHVTVKVIKEANSFLVICSFPLTLSEQLIATAGENIELLQENGVKKLTIGHYTVFDNDEADKDASKKAKSQTSTDEEEIAEERDSQSKLEQIMISQDVQLLNKEQELICLKKEIEILQARVEELITDKALNDYTSLQEKYKELLKEKEELLKEVLKLRKQVQKPLERENIPIIFEDDVYGDIVIDHPLIVKIVKTRQFQRLKDIKQLGYTYLNIPKATYSRLQHSIGMYYLAGKYVKRLQRQSDLEITECDVLCVQIAALCYNLGFGPFSHTFEIFLDEIFPNKDDKPWKGTPEASVKMIDYMIKENQELQPLFQKFLENPEEDISFIKDLIKGDKRGHRKDKEFLYEIVHNKESDLDVCMIDYTTRDAAVLGMKVSFKWRVFINRVRVLECSDHKLHICFQEDDLDIYNDLFRTRHSIYRELYYLRKNRIVAAMIERILIKSSKTALIRDKDRMVTVLEATESMPAYTRLTDGVLNLIRSFVNDTQAQVLLDSLDTLKLIAQIGYISVGPETTWNIHDMKQNIATETKIDDIADSLIIDPIKTGFENHRFYTQHYYFNDNKTGKWENEWAKPPDNMDIAAPWRIFLVSGDMEVIEQVQSDCRKPF</sequence>
<dbReference type="GO" id="GO:0005634">
    <property type="term" value="C:nucleus"/>
    <property type="evidence" value="ECO:0007669"/>
    <property type="project" value="TreeGrafter"/>
</dbReference>
<evidence type="ECO:0000256" key="1">
    <source>
        <dbReference type="SAM" id="Coils"/>
    </source>
</evidence>
<feature type="coiled-coil region" evidence="1">
    <location>
        <begin position="320"/>
        <end position="380"/>
    </location>
</feature>
<reference evidence="3" key="2">
    <citation type="submission" date="2017-05" db="UniProtKB">
        <authorList>
            <consortium name="EnsemblMetazoa"/>
        </authorList>
    </citation>
    <scope>IDENTIFICATION</scope>
</reference>
<proteinExistence type="predicted"/>
<dbReference type="EnsemblMetazoa" id="Aqu2.1.11044_001">
    <property type="protein sequence ID" value="Aqu2.1.11044_001"/>
    <property type="gene ID" value="Aqu2.1.11044"/>
</dbReference>
<dbReference type="SUPFAM" id="SSF109604">
    <property type="entry name" value="HD-domain/PDEase-like"/>
    <property type="match status" value="1"/>
</dbReference>